<reference evidence="3" key="1">
    <citation type="submission" date="2011-12" db="EMBL/GenBank/DDBJ databases">
        <title>Complete sequence of Methanoregula formicicum SMSP.</title>
        <authorList>
            <person name="Lucas S."/>
            <person name="Han J."/>
            <person name="Lapidus A."/>
            <person name="Cheng J.-F."/>
            <person name="Goodwin L."/>
            <person name="Pitluck S."/>
            <person name="Peters L."/>
            <person name="Ovchinnikova G."/>
            <person name="Teshima H."/>
            <person name="Detter J.C."/>
            <person name="Han C."/>
            <person name="Tapia R."/>
            <person name="Land M."/>
            <person name="Hauser L."/>
            <person name="Kyrpides N."/>
            <person name="Ivanova N."/>
            <person name="Pagani I."/>
            <person name="Imachi H."/>
            <person name="Tamaki H."/>
            <person name="Sekiguchi Y."/>
            <person name="Kamagata Y."/>
            <person name="Cadillo-Quiroz H."/>
            <person name="Zinder S."/>
            <person name="Liu W.-T."/>
            <person name="Woyke T."/>
        </authorList>
    </citation>
    <scope>NUCLEOTIDE SEQUENCE [LARGE SCALE GENOMIC DNA]</scope>
    <source>
        <strain evidence="3">DSM 22288 / NBRC 105244 / SMSP</strain>
    </source>
</reference>
<feature type="transmembrane region" description="Helical" evidence="1">
    <location>
        <begin position="32"/>
        <end position="48"/>
    </location>
</feature>
<dbReference type="InParanoid" id="L0HF92"/>
<sequence precursor="true">MKKKDLAIIVVTVWLIVITVFMLLAARIDLEIFFVLWLIGLLVIVELMDTRFTLPPYMRYLKYVVAAGILLFGGIVAIKVMEILAR</sequence>
<keyword evidence="1" id="KW-0812">Transmembrane</keyword>
<dbReference type="Pfam" id="PF26161">
    <property type="entry name" value="DUF8044"/>
    <property type="match status" value="1"/>
</dbReference>
<proteinExistence type="predicted"/>
<dbReference type="GeneID" id="14307825"/>
<dbReference type="eggNOG" id="arCOG03875">
    <property type="taxonomic scope" value="Archaea"/>
</dbReference>
<keyword evidence="3" id="KW-1185">Reference proteome</keyword>
<name>L0HF92_METFS</name>
<dbReference type="InterPro" id="IPR058357">
    <property type="entry name" value="DUF8044"/>
</dbReference>
<reference evidence="2 3" key="2">
    <citation type="journal article" date="2014" name="Genome Announc.">
        <title>Complete Genome Sequence of Methanoregula formicica SMSPT, a Mesophilic Hydrogenotrophic Methanogen Isolated from a Methanogenic Upflow Anaerobic Sludge Blanket Reactor.</title>
        <authorList>
            <person name="Yamamoto K."/>
            <person name="Tamaki H."/>
            <person name="Cadillo-Quiroz H."/>
            <person name="Imachi H."/>
            <person name="Kyrpides N."/>
            <person name="Woyke T."/>
            <person name="Goodwin L."/>
            <person name="Zinder S.H."/>
            <person name="Kamagata Y."/>
            <person name="Liu W.T."/>
        </authorList>
    </citation>
    <scope>NUCLEOTIDE SEQUENCE [LARGE SCALE GENOMIC DNA]</scope>
    <source>
        <strain evidence="3">DSM 22288 / NBRC 105244 / SMSP</strain>
    </source>
</reference>
<dbReference type="HOGENOM" id="CLU_172279_2_0_2"/>
<evidence type="ECO:0000313" key="2">
    <source>
        <dbReference type="EMBL" id="AGB02471.1"/>
    </source>
</evidence>
<dbReference type="AlphaFoldDB" id="L0HF92"/>
<dbReference type="KEGG" id="mfo:Metfor_1436"/>
<gene>
    <name evidence="2" type="ordered locus">Metfor_1436</name>
</gene>
<dbReference type="STRING" id="593750.Metfor_1436"/>
<dbReference type="OrthoDB" id="117475at2157"/>
<evidence type="ECO:0000313" key="3">
    <source>
        <dbReference type="Proteomes" id="UP000010824"/>
    </source>
</evidence>
<keyword evidence="1" id="KW-0472">Membrane</keyword>
<protein>
    <submittedName>
        <fullName evidence="2">Uncharacterized protein</fullName>
    </submittedName>
</protein>
<feature type="transmembrane region" description="Helical" evidence="1">
    <location>
        <begin position="7"/>
        <end position="26"/>
    </location>
</feature>
<dbReference type="EMBL" id="CP003167">
    <property type="protein sequence ID" value="AGB02471.1"/>
    <property type="molecule type" value="Genomic_DNA"/>
</dbReference>
<dbReference type="Proteomes" id="UP000010824">
    <property type="component" value="Chromosome"/>
</dbReference>
<organism evidence="2 3">
    <name type="scientific">Methanoregula formicica (strain DSM 22288 / NBRC 105244 / SMSP)</name>
    <dbReference type="NCBI Taxonomy" id="593750"/>
    <lineage>
        <taxon>Archaea</taxon>
        <taxon>Methanobacteriati</taxon>
        <taxon>Methanobacteriota</taxon>
        <taxon>Stenosarchaea group</taxon>
        <taxon>Methanomicrobia</taxon>
        <taxon>Methanomicrobiales</taxon>
        <taxon>Methanoregulaceae</taxon>
        <taxon>Methanoregula</taxon>
    </lineage>
</organism>
<accession>L0HF92</accession>
<feature type="transmembrane region" description="Helical" evidence="1">
    <location>
        <begin position="60"/>
        <end position="81"/>
    </location>
</feature>
<evidence type="ECO:0000256" key="1">
    <source>
        <dbReference type="SAM" id="Phobius"/>
    </source>
</evidence>
<dbReference type="RefSeq" id="WP_015285434.1">
    <property type="nucleotide sequence ID" value="NC_019943.1"/>
</dbReference>
<keyword evidence="1" id="KW-1133">Transmembrane helix</keyword>